<proteinExistence type="predicted"/>
<evidence type="ECO:0008006" key="4">
    <source>
        <dbReference type="Google" id="ProtNLM"/>
    </source>
</evidence>
<accession>A0ABU9XZH2</accession>
<evidence type="ECO:0000256" key="1">
    <source>
        <dbReference type="SAM" id="SignalP"/>
    </source>
</evidence>
<feature type="signal peptide" evidence="1">
    <location>
        <begin position="1"/>
        <end position="32"/>
    </location>
</feature>
<organism evidence="2 3">
    <name type="scientific">Sphingomonas oligophenolica</name>
    <dbReference type="NCBI Taxonomy" id="301154"/>
    <lineage>
        <taxon>Bacteria</taxon>
        <taxon>Pseudomonadati</taxon>
        <taxon>Pseudomonadota</taxon>
        <taxon>Alphaproteobacteria</taxon>
        <taxon>Sphingomonadales</taxon>
        <taxon>Sphingomonadaceae</taxon>
        <taxon>Sphingomonas</taxon>
    </lineage>
</organism>
<protein>
    <recommendedName>
        <fullName evidence="4">SAF domain-containing protein</fullName>
    </recommendedName>
</protein>
<keyword evidence="3" id="KW-1185">Reference proteome</keyword>
<keyword evidence="1" id="KW-0732">Signal</keyword>
<dbReference type="EMBL" id="JBDIME010000003">
    <property type="protein sequence ID" value="MEN2788932.1"/>
    <property type="molecule type" value="Genomic_DNA"/>
</dbReference>
<evidence type="ECO:0000313" key="2">
    <source>
        <dbReference type="EMBL" id="MEN2788932.1"/>
    </source>
</evidence>
<evidence type="ECO:0000313" key="3">
    <source>
        <dbReference type="Proteomes" id="UP001419910"/>
    </source>
</evidence>
<gene>
    <name evidence="2" type="ORF">ABC974_04780</name>
</gene>
<name>A0ABU9XZH2_9SPHN</name>
<dbReference type="RefSeq" id="WP_343891591.1">
    <property type="nucleotide sequence ID" value="NZ_BAAAEH010000047.1"/>
</dbReference>
<sequence length="279" mass="29952">MISRSRANRITTKSARIAAVLVAMLTLTAAKTADYKIEPASVPLLAGRTLRGEQIAVPGTVIAESPLGRPETALLVDPITLDRLGQKRTFTRETVLESARVAGIPGDPPVVFCETEQDPSLAKAMVGSMAFGLVGMLRPTRLVTRYCVYDSDNDEKLDHAILIGAKGDSGHAPFAITPARYGLISGMLLGGDSELRLRYAGTAGEKDSLSFDAELVLFGMNRPLPGARHQISIARLPAYGVIEGAVVTVLEFDPETKIARIRIDRDLAPGRLVVPERKP</sequence>
<reference evidence="2 3" key="1">
    <citation type="submission" date="2024-05" db="EMBL/GenBank/DDBJ databases">
        <authorList>
            <person name="Liu Q."/>
            <person name="Xin Y.-H."/>
        </authorList>
    </citation>
    <scope>NUCLEOTIDE SEQUENCE [LARGE SCALE GENOMIC DNA]</scope>
    <source>
        <strain evidence="2 3">CGMCC 1.10181</strain>
    </source>
</reference>
<feature type="chain" id="PRO_5046750543" description="SAF domain-containing protein" evidence="1">
    <location>
        <begin position="33"/>
        <end position="279"/>
    </location>
</feature>
<dbReference type="Proteomes" id="UP001419910">
    <property type="component" value="Unassembled WGS sequence"/>
</dbReference>
<comment type="caution">
    <text evidence="2">The sequence shown here is derived from an EMBL/GenBank/DDBJ whole genome shotgun (WGS) entry which is preliminary data.</text>
</comment>